<organism evidence="1 2">
    <name type="scientific">Ensete ventricosum</name>
    <name type="common">Abyssinian banana</name>
    <name type="synonym">Musa ensete</name>
    <dbReference type="NCBI Taxonomy" id="4639"/>
    <lineage>
        <taxon>Eukaryota</taxon>
        <taxon>Viridiplantae</taxon>
        <taxon>Streptophyta</taxon>
        <taxon>Embryophyta</taxon>
        <taxon>Tracheophyta</taxon>
        <taxon>Spermatophyta</taxon>
        <taxon>Magnoliopsida</taxon>
        <taxon>Liliopsida</taxon>
        <taxon>Zingiberales</taxon>
        <taxon>Musaceae</taxon>
        <taxon>Ensete</taxon>
    </lineage>
</organism>
<sequence>MTRLGSVALRIVRSDPVAFQNPRSVLRLGRPPLRLFRSLGTKKYHSLSPILANPEANQHDIMTSDLLAELYQWVGRRTWELPGVMAIDVEDANDVKAAALAGSDLPEIEIQELLRRWMEPETRELKFQDCSRHRFLPLLLLRFSATVN</sequence>
<dbReference type="EMBL" id="AMZH03004358">
    <property type="protein sequence ID" value="RRT69391.1"/>
    <property type="molecule type" value="Genomic_DNA"/>
</dbReference>
<proteinExistence type="predicted"/>
<protein>
    <submittedName>
        <fullName evidence="1">Uncharacterized protein</fullName>
    </submittedName>
</protein>
<dbReference type="Proteomes" id="UP000287651">
    <property type="component" value="Unassembled WGS sequence"/>
</dbReference>
<evidence type="ECO:0000313" key="2">
    <source>
        <dbReference type="Proteomes" id="UP000287651"/>
    </source>
</evidence>
<reference evidence="1 2" key="1">
    <citation type="journal article" date="2014" name="Agronomy (Basel)">
        <title>A Draft Genome Sequence for Ensete ventricosum, the Drought-Tolerant Tree Against Hunger.</title>
        <authorList>
            <person name="Harrison J."/>
            <person name="Moore K.A."/>
            <person name="Paszkiewicz K."/>
            <person name="Jones T."/>
            <person name="Grant M."/>
            <person name="Ambacheew D."/>
            <person name="Muzemil S."/>
            <person name="Studholme D.J."/>
        </authorList>
    </citation>
    <scope>NUCLEOTIDE SEQUENCE [LARGE SCALE GENOMIC DNA]</scope>
</reference>
<comment type="caution">
    <text evidence="1">The sequence shown here is derived from an EMBL/GenBank/DDBJ whole genome shotgun (WGS) entry which is preliminary data.</text>
</comment>
<evidence type="ECO:0000313" key="1">
    <source>
        <dbReference type="EMBL" id="RRT69391.1"/>
    </source>
</evidence>
<name>A0A426ZZM4_ENSVE</name>
<accession>A0A426ZZM4</accession>
<gene>
    <name evidence="1" type="ORF">B296_00008370</name>
</gene>
<dbReference type="AlphaFoldDB" id="A0A426ZZM4"/>